<reference evidence="1 2" key="1">
    <citation type="journal article" date="2015" name="Environ. Microbiol.">
        <title>Metagenome sequence of Elaphomyces granulatus from sporocarp tissue reveals Ascomycota ectomycorrhizal fingerprints of genome expansion and a Proteobacteria-rich microbiome.</title>
        <authorList>
            <person name="Quandt C.A."/>
            <person name="Kohler A."/>
            <person name="Hesse C.N."/>
            <person name="Sharpton T.J."/>
            <person name="Martin F."/>
            <person name="Spatafora J.W."/>
        </authorList>
    </citation>
    <scope>NUCLEOTIDE SEQUENCE [LARGE SCALE GENOMIC DNA]</scope>
    <source>
        <strain evidence="1 2">OSC145934</strain>
    </source>
</reference>
<evidence type="ECO:0000313" key="1">
    <source>
        <dbReference type="EMBL" id="OXV10172.1"/>
    </source>
</evidence>
<evidence type="ECO:0008006" key="3">
    <source>
        <dbReference type="Google" id="ProtNLM"/>
    </source>
</evidence>
<comment type="caution">
    <text evidence="1">The sequence shown here is derived from an EMBL/GenBank/DDBJ whole genome shotgun (WGS) entry which is preliminary data.</text>
</comment>
<keyword evidence="2" id="KW-1185">Reference proteome</keyword>
<dbReference type="AlphaFoldDB" id="A0A232M1F0"/>
<proteinExistence type="predicted"/>
<organism evidence="1 2">
    <name type="scientific">Elaphomyces granulatus</name>
    <dbReference type="NCBI Taxonomy" id="519963"/>
    <lineage>
        <taxon>Eukaryota</taxon>
        <taxon>Fungi</taxon>
        <taxon>Dikarya</taxon>
        <taxon>Ascomycota</taxon>
        <taxon>Pezizomycotina</taxon>
        <taxon>Eurotiomycetes</taxon>
        <taxon>Eurotiomycetidae</taxon>
        <taxon>Eurotiales</taxon>
        <taxon>Elaphomycetaceae</taxon>
        <taxon>Elaphomyces</taxon>
    </lineage>
</organism>
<dbReference type="EMBL" id="NPHW01003091">
    <property type="protein sequence ID" value="OXV10172.1"/>
    <property type="molecule type" value="Genomic_DNA"/>
</dbReference>
<evidence type="ECO:0000313" key="2">
    <source>
        <dbReference type="Proteomes" id="UP000243515"/>
    </source>
</evidence>
<sequence length="119" mass="13910">MSSQNIAAHIRARHGISVAERTIKSRMQEWQVRKRNRAPSNTHSALCDRATTLFFEHGLEDKEMLRFLQDEGFDINLRSLGKLRRGLNLHRRENPGRAEQRIPRLKEITREELAKGIIK</sequence>
<gene>
    <name evidence="1" type="ORF">Egran_02067</name>
</gene>
<protein>
    <recommendedName>
        <fullName evidence="3">Clr5 domain-containing protein</fullName>
    </recommendedName>
</protein>
<feature type="non-terminal residue" evidence="1">
    <location>
        <position position="119"/>
    </location>
</feature>
<dbReference type="OrthoDB" id="5392716at2759"/>
<accession>A0A232M1F0</accession>
<dbReference type="Proteomes" id="UP000243515">
    <property type="component" value="Unassembled WGS sequence"/>
</dbReference>
<name>A0A232M1F0_9EURO</name>